<comment type="catalytic activity">
    <reaction evidence="9">
        <text>all-trans-4,4'-diaponeurosporene + 2 AH2 + 2 O2 = 4,4'-diaponeurosporenal + 2 A + 3 H2O</text>
        <dbReference type="Rhea" id="RHEA:56104"/>
        <dbReference type="ChEBI" id="CHEBI:13193"/>
        <dbReference type="ChEBI" id="CHEBI:15377"/>
        <dbReference type="ChEBI" id="CHEBI:15379"/>
        <dbReference type="ChEBI" id="CHEBI:17499"/>
        <dbReference type="ChEBI" id="CHEBI:62743"/>
        <dbReference type="ChEBI" id="CHEBI:79065"/>
    </reaction>
</comment>
<name>A0A1N7IMF4_9BACI</name>
<evidence type="ECO:0000256" key="2">
    <source>
        <dbReference type="ARBA" id="ARBA00022746"/>
    </source>
</evidence>
<dbReference type="InterPro" id="IPR014105">
    <property type="entry name" value="Carotenoid/retinoid_OxRdtase"/>
</dbReference>
<dbReference type="InterPro" id="IPR036188">
    <property type="entry name" value="FAD/NAD-bd_sf"/>
</dbReference>
<dbReference type="NCBIfam" id="TIGR02734">
    <property type="entry name" value="crtI_fam"/>
    <property type="match status" value="1"/>
</dbReference>
<dbReference type="Gene3D" id="3.50.50.60">
    <property type="entry name" value="FAD/NAD(P)-binding domain"/>
    <property type="match status" value="2"/>
</dbReference>
<evidence type="ECO:0000256" key="10">
    <source>
        <dbReference type="RuleBase" id="RU362075"/>
    </source>
</evidence>
<evidence type="ECO:0000256" key="5">
    <source>
        <dbReference type="ARBA" id="ARBA00038194"/>
    </source>
</evidence>
<keyword evidence="2 10" id="KW-0125">Carotenoid biosynthesis</keyword>
<evidence type="ECO:0000256" key="4">
    <source>
        <dbReference type="ARBA" id="ARBA00037901"/>
    </source>
</evidence>
<evidence type="ECO:0000256" key="7">
    <source>
        <dbReference type="ARBA" id="ARBA00041900"/>
    </source>
</evidence>
<feature type="domain" description="Amine oxidase" evidence="11">
    <location>
        <begin position="10"/>
        <end position="468"/>
    </location>
</feature>
<dbReference type="AlphaFoldDB" id="A0A1N7IMF4"/>
<evidence type="ECO:0000259" key="11">
    <source>
        <dbReference type="Pfam" id="PF01593"/>
    </source>
</evidence>
<dbReference type="GO" id="GO:0016117">
    <property type="term" value="P:carotenoid biosynthetic process"/>
    <property type="evidence" value="ECO:0007669"/>
    <property type="project" value="UniProtKB-KW"/>
</dbReference>
<dbReference type="SUPFAM" id="SSF51905">
    <property type="entry name" value="FAD/NAD(P)-binding domain"/>
    <property type="match status" value="1"/>
</dbReference>
<comment type="similarity">
    <text evidence="5">Belongs to the carotenoid/retinoid oxidoreductase family. CrtP subfamily.</text>
</comment>
<dbReference type="PRINTS" id="PR00420">
    <property type="entry name" value="RNGMNOXGNASE"/>
</dbReference>
<keyword evidence="3 10" id="KW-0560">Oxidoreductase</keyword>
<sequence>MKTIIIGGGLGGLSAAISLASEGVETVLYEKNSHFGGKMKSVDIDGYHFDFGPNTITMPYVFENVLRKGGMEKKLTYEKLEIHTRNQFPDGTIFDLSSDRNRMIEQLETLDKKGADSYDRFLKAITSLFSVSYSSFLTRTFTSRCDYFSFRLLKDTWKVRPFTNMDRFFKHYFSSPYVRNALNRYATYVGSDPYRAPATFAMIAYLELMEGVYYVRGGNTKIADTMVQAARNSGACLYNNQKVSALMKDEDNITGVILEGGEKIEADHIIINGDIAHTLPELLDEELPKYDPSVSAFVITAGLKGSLPFHHHHLFFSSDYKQEFKELRSGRFPSDPTIYIATSCKTDSSVSPKGDNCFILVNAPPGQKIDKETYKRLIYHKLEANGFPISNYIVTEKIWAPEDIEQEFSTFQGSLYGPSVNNKKQAFLRPRNKSDRFQNLYFAGGSTHPGGGSPIVTLSGQNVANHILGKITK</sequence>
<evidence type="ECO:0000313" key="12">
    <source>
        <dbReference type="EMBL" id="SIS38268.1"/>
    </source>
</evidence>
<dbReference type="EMBL" id="FTOC01000001">
    <property type="protein sequence ID" value="SIS38268.1"/>
    <property type="molecule type" value="Genomic_DNA"/>
</dbReference>
<organism evidence="12 13">
    <name type="scientific">Salimicrobium flavidum</name>
    <dbReference type="NCBI Taxonomy" id="570947"/>
    <lineage>
        <taxon>Bacteria</taxon>
        <taxon>Bacillati</taxon>
        <taxon>Bacillota</taxon>
        <taxon>Bacilli</taxon>
        <taxon>Bacillales</taxon>
        <taxon>Bacillaceae</taxon>
        <taxon>Salimicrobium</taxon>
    </lineage>
</organism>
<evidence type="ECO:0000313" key="13">
    <source>
        <dbReference type="Proteomes" id="UP000187608"/>
    </source>
</evidence>
<proteinExistence type="inferred from homology"/>
<keyword evidence="13" id="KW-1185">Reference proteome</keyword>
<evidence type="ECO:0000256" key="3">
    <source>
        <dbReference type="ARBA" id="ARBA00023002"/>
    </source>
</evidence>
<comment type="pathway">
    <text evidence="4">Carotenoid biosynthesis; staphyloxanthin biosynthesis; staphyloxanthin from farnesyl diphosphate: step 3/5.</text>
</comment>
<comment type="cofactor">
    <cofactor evidence="1">
        <name>FAD</name>
        <dbReference type="ChEBI" id="CHEBI:57692"/>
    </cofactor>
</comment>
<evidence type="ECO:0000256" key="1">
    <source>
        <dbReference type="ARBA" id="ARBA00001974"/>
    </source>
</evidence>
<evidence type="ECO:0000256" key="6">
    <source>
        <dbReference type="ARBA" id="ARBA00039159"/>
    </source>
</evidence>
<dbReference type="Pfam" id="PF01593">
    <property type="entry name" value="Amino_oxidase"/>
    <property type="match status" value="1"/>
</dbReference>
<dbReference type="InterPro" id="IPR002937">
    <property type="entry name" value="Amino_oxidase"/>
</dbReference>
<evidence type="ECO:0000256" key="8">
    <source>
        <dbReference type="ARBA" id="ARBA00042619"/>
    </source>
</evidence>
<evidence type="ECO:0000256" key="9">
    <source>
        <dbReference type="ARBA" id="ARBA00048532"/>
    </source>
</evidence>
<dbReference type="PANTHER" id="PTHR43734">
    <property type="entry name" value="PHYTOENE DESATURASE"/>
    <property type="match status" value="1"/>
</dbReference>
<dbReference type="GO" id="GO:0016491">
    <property type="term" value="F:oxidoreductase activity"/>
    <property type="evidence" value="ECO:0007669"/>
    <property type="project" value="UniProtKB-KW"/>
</dbReference>
<dbReference type="STRING" id="570947.SAMN05421687_101564"/>
<dbReference type="Proteomes" id="UP000187608">
    <property type="component" value="Unassembled WGS sequence"/>
</dbReference>
<accession>A0A1N7IMF4</accession>
<protein>
    <recommendedName>
        <fullName evidence="6">4,4'-diaponeurosporene oxygenase</fullName>
    </recommendedName>
    <alternativeName>
        <fullName evidence="7">4,4'-diaponeurosporene oxidase</fullName>
    </alternativeName>
    <alternativeName>
        <fullName evidence="8">Carotenoid oxidase</fullName>
    </alternativeName>
</protein>
<dbReference type="PANTHER" id="PTHR43734:SF7">
    <property type="entry name" value="4,4'-DIAPONEUROSPORENE OXYGENASE"/>
    <property type="match status" value="1"/>
</dbReference>
<gene>
    <name evidence="12" type="ORF">SAMN05421687_101564</name>
</gene>
<dbReference type="RefSeq" id="WP_076556815.1">
    <property type="nucleotide sequence ID" value="NZ_FTOC01000001.1"/>
</dbReference>
<reference evidence="13" key="1">
    <citation type="submission" date="2017-01" db="EMBL/GenBank/DDBJ databases">
        <authorList>
            <person name="Varghese N."/>
            <person name="Submissions S."/>
        </authorList>
    </citation>
    <scope>NUCLEOTIDE SEQUENCE [LARGE SCALE GENOMIC DNA]</scope>
    <source>
        <strain evidence="13">DSM 23127</strain>
    </source>
</reference>